<evidence type="ECO:0000313" key="3">
    <source>
        <dbReference type="Proteomes" id="UP000236755"/>
    </source>
</evidence>
<sequence>MDRVRLTNGLYALFGFAFLASAVVDWGSTSGAQRLFTAGSALLCAFVAVAGVVGALRPGTEVRGVELGIGEQPGWVLVLILFGIVVLGAGTILRL</sequence>
<reference evidence="2 3" key="1">
    <citation type="submission" date="2016-10" db="EMBL/GenBank/DDBJ databases">
        <authorList>
            <person name="de Groot N.N."/>
        </authorList>
    </citation>
    <scope>NUCLEOTIDE SEQUENCE [LARGE SCALE GENOMIC DNA]</scope>
    <source>
        <strain evidence="2 3">CGMCC 1.8712</strain>
    </source>
</reference>
<dbReference type="RefSeq" id="WP_092633277.1">
    <property type="nucleotide sequence ID" value="NZ_FNQT01000001.1"/>
</dbReference>
<gene>
    <name evidence="2" type="ORF">SAMN04488065_1426</name>
</gene>
<accession>A0A1H3XA44</accession>
<feature type="transmembrane region" description="Helical" evidence="1">
    <location>
        <begin position="6"/>
        <end position="24"/>
    </location>
</feature>
<name>A0A1H3XA44_9EURY</name>
<feature type="transmembrane region" description="Helical" evidence="1">
    <location>
        <begin position="36"/>
        <end position="55"/>
    </location>
</feature>
<keyword evidence="3" id="KW-1185">Reference proteome</keyword>
<keyword evidence="1" id="KW-0472">Membrane</keyword>
<dbReference type="EMBL" id="FNQT01000001">
    <property type="protein sequence ID" value="SDZ95811.1"/>
    <property type="molecule type" value="Genomic_DNA"/>
</dbReference>
<dbReference type="Proteomes" id="UP000236755">
    <property type="component" value="Unassembled WGS sequence"/>
</dbReference>
<evidence type="ECO:0000256" key="1">
    <source>
        <dbReference type="SAM" id="Phobius"/>
    </source>
</evidence>
<protein>
    <submittedName>
        <fullName evidence="2">Uncharacterized protein</fullName>
    </submittedName>
</protein>
<keyword evidence="1" id="KW-0812">Transmembrane</keyword>
<feature type="transmembrane region" description="Helical" evidence="1">
    <location>
        <begin position="75"/>
        <end position="93"/>
    </location>
</feature>
<dbReference type="AlphaFoldDB" id="A0A1H3XA44"/>
<keyword evidence="1" id="KW-1133">Transmembrane helix</keyword>
<proteinExistence type="predicted"/>
<organism evidence="2 3">
    <name type="scientific">Haloplanus vescus</name>
    <dbReference type="NCBI Taxonomy" id="555874"/>
    <lineage>
        <taxon>Archaea</taxon>
        <taxon>Methanobacteriati</taxon>
        <taxon>Methanobacteriota</taxon>
        <taxon>Stenosarchaea group</taxon>
        <taxon>Halobacteria</taxon>
        <taxon>Halobacteriales</taxon>
        <taxon>Haloferacaceae</taxon>
        <taxon>Haloplanus</taxon>
    </lineage>
</organism>
<evidence type="ECO:0000313" key="2">
    <source>
        <dbReference type="EMBL" id="SDZ95811.1"/>
    </source>
</evidence>